<accession>A0ABR4HSK3</accession>
<sequence>MASLILIAAILIVVKSVDLHKEHQANQTNSTLTNEAISSSTQEPASGRRSKLDLLTRRYWHERRESSKHARSGSCEPPPPYVGPPMYRELEKADYFGAEDSPDYSTTENRAIERHSV</sequence>
<comment type="caution">
    <text evidence="3">The sequence shown here is derived from an EMBL/GenBank/DDBJ whole genome shotgun (WGS) entry which is preliminary data.</text>
</comment>
<organism evidence="3 4">
    <name type="scientific">Aspergillus cavernicola</name>
    <dbReference type="NCBI Taxonomy" id="176166"/>
    <lineage>
        <taxon>Eukaryota</taxon>
        <taxon>Fungi</taxon>
        <taxon>Dikarya</taxon>
        <taxon>Ascomycota</taxon>
        <taxon>Pezizomycotina</taxon>
        <taxon>Eurotiomycetes</taxon>
        <taxon>Eurotiomycetidae</taxon>
        <taxon>Eurotiales</taxon>
        <taxon>Aspergillaceae</taxon>
        <taxon>Aspergillus</taxon>
        <taxon>Aspergillus subgen. Nidulantes</taxon>
    </lineage>
</organism>
<feature type="compositionally biased region" description="Polar residues" evidence="1">
    <location>
        <begin position="26"/>
        <end position="44"/>
    </location>
</feature>
<reference evidence="3 4" key="1">
    <citation type="submission" date="2024-07" db="EMBL/GenBank/DDBJ databases">
        <title>Section-level genome sequencing and comparative genomics of Aspergillus sections Usti and Cavernicolus.</title>
        <authorList>
            <consortium name="Lawrence Berkeley National Laboratory"/>
            <person name="Nybo J.L."/>
            <person name="Vesth T.C."/>
            <person name="Theobald S."/>
            <person name="Frisvad J.C."/>
            <person name="Larsen T.O."/>
            <person name="Kjaerboelling I."/>
            <person name="Rothschild-Mancinelli K."/>
            <person name="Lyhne E.K."/>
            <person name="Kogle M.E."/>
            <person name="Barry K."/>
            <person name="Clum A."/>
            <person name="Na H."/>
            <person name="Ledsgaard L."/>
            <person name="Lin J."/>
            <person name="Lipzen A."/>
            <person name="Kuo A."/>
            <person name="Riley R."/>
            <person name="Mondo S."/>
            <person name="LaButti K."/>
            <person name="Haridas S."/>
            <person name="Pangalinan J."/>
            <person name="Salamov A.A."/>
            <person name="Simmons B.A."/>
            <person name="Magnuson J.K."/>
            <person name="Chen J."/>
            <person name="Drula E."/>
            <person name="Henrissat B."/>
            <person name="Wiebenga A."/>
            <person name="Lubbers R.J."/>
            <person name="Gomes A.C."/>
            <person name="Makela M.R."/>
            <person name="Stajich J."/>
            <person name="Grigoriev I.V."/>
            <person name="Mortensen U.H."/>
            <person name="De vries R.P."/>
            <person name="Baker S.E."/>
            <person name="Andersen M.R."/>
        </authorList>
    </citation>
    <scope>NUCLEOTIDE SEQUENCE [LARGE SCALE GENOMIC DNA]</scope>
    <source>
        <strain evidence="3 4">CBS 600.67</strain>
    </source>
</reference>
<keyword evidence="4" id="KW-1185">Reference proteome</keyword>
<keyword evidence="2" id="KW-0732">Signal</keyword>
<evidence type="ECO:0000256" key="2">
    <source>
        <dbReference type="SAM" id="SignalP"/>
    </source>
</evidence>
<feature type="chain" id="PRO_5046106892" evidence="2">
    <location>
        <begin position="17"/>
        <end position="117"/>
    </location>
</feature>
<gene>
    <name evidence="3" type="ORF">BDW59DRAFT_165820</name>
</gene>
<evidence type="ECO:0000313" key="3">
    <source>
        <dbReference type="EMBL" id="KAL2817663.1"/>
    </source>
</evidence>
<dbReference type="EMBL" id="JBFXLS010000090">
    <property type="protein sequence ID" value="KAL2817663.1"/>
    <property type="molecule type" value="Genomic_DNA"/>
</dbReference>
<feature type="signal peptide" evidence="2">
    <location>
        <begin position="1"/>
        <end position="16"/>
    </location>
</feature>
<evidence type="ECO:0000313" key="4">
    <source>
        <dbReference type="Proteomes" id="UP001610335"/>
    </source>
</evidence>
<dbReference type="Proteomes" id="UP001610335">
    <property type="component" value="Unassembled WGS sequence"/>
</dbReference>
<feature type="region of interest" description="Disordered" evidence="1">
    <location>
        <begin position="26"/>
        <end position="117"/>
    </location>
</feature>
<protein>
    <submittedName>
        <fullName evidence="3">Uncharacterized protein</fullName>
    </submittedName>
</protein>
<name>A0ABR4HSK3_9EURO</name>
<evidence type="ECO:0000256" key="1">
    <source>
        <dbReference type="SAM" id="MobiDB-lite"/>
    </source>
</evidence>
<proteinExistence type="predicted"/>